<dbReference type="AlphaFoldDB" id="A0A9P6T7X5"/>
<organism evidence="1 2">
    <name type="scientific">Cronartium quercuum f. sp. fusiforme G11</name>
    <dbReference type="NCBI Taxonomy" id="708437"/>
    <lineage>
        <taxon>Eukaryota</taxon>
        <taxon>Fungi</taxon>
        <taxon>Dikarya</taxon>
        <taxon>Basidiomycota</taxon>
        <taxon>Pucciniomycotina</taxon>
        <taxon>Pucciniomycetes</taxon>
        <taxon>Pucciniales</taxon>
        <taxon>Coleosporiaceae</taxon>
        <taxon>Cronartium</taxon>
    </lineage>
</organism>
<evidence type="ECO:0000313" key="2">
    <source>
        <dbReference type="Proteomes" id="UP000886653"/>
    </source>
</evidence>
<protein>
    <submittedName>
        <fullName evidence="1">Uncharacterized protein</fullName>
    </submittedName>
</protein>
<name>A0A9P6T7X5_9BASI</name>
<evidence type="ECO:0000313" key="1">
    <source>
        <dbReference type="EMBL" id="KAG0142507.1"/>
    </source>
</evidence>
<gene>
    <name evidence="1" type="ORF">CROQUDRAFT_97460</name>
</gene>
<reference evidence="1" key="1">
    <citation type="submission" date="2013-11" db="EMBL/GenBank/DDBJ databases">
        <title>Genome sequence of the fusiform rust pathogen reveals effectors for host alternation and coevolution with pine.</title>
        <authorList>
            <consortium name="DOE Joint Genome Institute"/>
            <person name="Smith K."/>
            <person name="Pendleton A."/>
            <person name="Kubisiak T."/>
            <person name="Anderson C."/>
            <person name="Salamov A."/>
            <person name="Aerts A."/>
            <person name="Riley R."/>
            <person name="Clum A."/>
            <person name="Lindquist E."/>
            <person name="Ence D."/>
            <person name="Campbell M."/>
            <person name="Kronenberg Z."/>
            <person name="Feau N."/>
            <person name="Dhillon B."/>
            <person name="Hamelin R."/>
            <person name="Burleigh J."/>
            <person name="Smith J."/>
            <person name="Yandell M."/>
            <person name="Nelson C."/>
            <person name="Grigoriev I."/>
            <person name="Davis J."/>
        </authorList>
    </citation>
    <scope>NUCLEOTIDE SEQUENCE</scope>
    <source>
        <strain evidence="1">G11</strain>
    </source>
</reference>
<accession>A0A9P6T7X5</accession>
<proteinExistence type="predicted"/>
<keyword evidence="2" id="KW-1185">Reference proteome</keyword>
<sequence>MYLLDFLASLSSDPAKLRNLIHRPVRLMTYSQLLTVVTHSPLPPAALPFIGPPSVRRQ</sequence>
<dbReference type="EMBL" id="MU167346">
    <property type="protein sequence ID" value="KAG0142507.1"/>
    <property type="molecule type" value="Genomic_DNA"/>
</dbReference>
<comment type="caution">
    <text evidence="1">The sequence shown here is derived from an EMBL/GenBank/DDBJ whole genome shotgun (WGS) entry which is preliminary data.</text>
</comment>
<dbReference type="Proteomes" id="UP000886653">
    <property type="component" value="Unassembled WGS sequence"/>
</dbReference>